<protein>
    <submittedName>
        <fullName evidence="6">Adenylate cyclase</fullName>
    </submittedName>
</protein>
<dbReference type="AlphaFoldDB" id="A0A0L7L5J1"/>
<keyword evidence="3 5" id="KW-1133">Transmembrane helix</keyword>
<gene>
    <name evidence="6" type="ORF">OBRU01_08281</name>
</gene>
<evidence type="ECO:0000256" key="4">
    <source>
        <dbReference type="ARBA" id="ARBA00023136"/>
    </source>
</evidence>
<dbReference type="Gene3D" id="1.20.1250.20">
    <property type="entry name" value="MFS general substrate transporter like domains"/>
    <property type="match status" value="1"/>
</dbReference>
<comment type="caution">
    <text evidence="6">The sequence shown here is derived from an EMBL/GenBank/DDBJ whole genome shotgun (WGS) entry which is preliminary data.</text>
</comment>
<evidence type="ECO:0000313" key="6">
    <source>
        <dbReference type="EMBL" id="KOB70722.1"/>
    </source>
</evidence>
<keyword evidence="4 5" id="KW-0472">Membrane</keyword>
<reference evidence="6 7" key="1">
    <citation type="journal article" date="2015" name="Genome Biol. Evol.">
        <title>The genome of winter moth (Operophtera brumata) provides a genomic perspective on sexual dimorphism and phenology.</title>
        <authorList>
            <person name="Derks M.F."/>
            <person name="Smit S."/>
            <person name="Salis L."/>
            <person name="Schijlen E."/>
            <person name="Bossers A."/>
            <person name="Mateman C."/>
            <person name="Pijl A.S."/>
            <person name="de Ridder D."/>
            <person name="Groenen M.A."/>
            <person name="Visser M.E."/>
            <person name="Megens H.J."/>
        </authorList>
    </citation>
    <scope>NUCLEOTIDE SEQUENCE [LARGE SCALE GENOMIC DNA]</scope>
    <source>
        <strain evidence="6">WM2013NL</strain>
        <tissue evidence="6">Head and thorax</tissue>
    </source>
</reference>
<dbReference type="GO" id="GO:0022857">
    <property type="term" value="F:transmembrane transporter activity"/>
    <property type="evidence" value="ECO:0007669"/>
    <property type="project" value="TreeGrafter"/>
</dbReference>
<evidence type="ECO:0000256" key="1">
    <source>
        <dbReference type="ARBA" id="ARBA00004141"/>
    </source>
</evidence>
<organism evidence="6 7">
    <name type="scientific">Operophtera brumata</name>
    <name type="common">Winter moth</name>
    <name type="synonym">Phalaena brumata</name>
    <dbReference type="NCBI Taxonomy" id="104452"/>
    <lineage>
        <taxon>Eukaryota</taxon>
        <taxon>Metazoa</taxon>
        <taxon>Ecdysozoa</taxon>
        <taxon>Arthropoda</taxon>
        <taxon>Hexapoda</taxon>
        <taxon>Insecta</taxon>
        <taxon>Pterygota</taxon>
        <taxon>Neoptera</taxon>
        <taxon>Endopterygota</taxon>
        <taxon>Lepidoptera</taxon>
        <taxon>Glossata</taxon>
        <taxon>Ditrysia</taxon>
        <taxon>Geometroidea</taxon>
        <taxon>Geometridae</taxon>
        <taxon>Larentiinae</taxon>
        <taxon>Operophtera</taxon>
    </lineage>
</organism>
<comment type="subcellular location">
    <subcellularLocation>
        <location evidence="1">Membrane</location>
        <topology evidence="1">Multi-pass membrane protein</topology>
    </subcellularLocation>
</comment>
<feature type="transmembrane region" description="Helical" evidence="5">
    <location>
        <begin position="67"/>
        <end position="88"/>
    </location>
</feature>
<feature type="non-terminal residue" evidence="6">
    <location>
        <position position="1"/>
    </location>
</feature>
<dbReference type="PANTHER" id="PTHR23507">
    <property type="entry name" value="ZGC:174356"/>
    <property type="match status" value="1"/>
</dbReference>
<evidence type="ECO:0000256" key="3">
    <source>
        <dbReference type="ARBA" id="ARBA00022989"/>
    </source>
</evidence>
<dbReference type="EMBL" id="JTDY01002790">
    <property type="protein sequence ID" value="KOB70722.1"/>
    <property type="molecule type" value="Genomic_DNA"/>
</dbReference>
<feature type="transmembrane region" description="Helical" evidence="5">
    <location>
        <begin position="100"/>
        <end position="124"/>
    </location>
</feature>
<dbReference type="InterPro" id="IPR036259">
    <property type="entry name" value="MFS_trans_sf"/>
</dbReference>
<name>A0A0L7L5J1_OPEBR</name>
<evidence type="ECO:0000256" key="5">
    <source>
        <dbReference type="SAM" id="Phobius"/>
    </source>
</evidence>
<keyword evidence="7" id="KW-1185">Reference proteome</keyword>
<feature type="transmembrane region" description="Helical" evidence="5">
    <location>
        <begin position="31"/>
        <end position="55"/>
    </location>
</feature>
<sequence length="187" mass="20881">GSFSSVLDFLLVKEMFRECFKRRPNNGRAQILLLTFANSLSIFILYGLISLEYYYTREKLHWTLKDYTLYSASSTTIAFVGSFIGVLVGQKWLRISDLAFANIAFISTAVEYLAKTLAVASWHIGLSAPLLRSLLTKILPVTDIAKVFALMSAIEGLCPLLAPVLYNSLYQVTLFSFQPAIYVLSIG</sequence>
<keyword evidence="2 5" id="KW-0812">Transmembrane</keyword>
<dbReference type="SUPFAM" id="SSF103473">
    <property type="entry name" value="MFS general substrate transporter"/>
    <property type="match status" value="1"/>
</dbReference>
<dbReference type="Proteomes" id="UP000037510">
    <property type="component" value="Unassembled WGS sequence"/>
</dbReference>
<proteinExistence type="predicted"/>
<dbReference type="GO" id="GO:0016020">
    <property type="term" value="C:membrane"/>
    <property type="evidence" value="ECO:0007669"/>
    <property type="project" value="UniProtKB-SubCell"/>
</dbReference>
<feature type="transmembrane region" description="Helical" evidence="5">
    <location>
        <begin position="144"/>
        <end position="166"/>
    </location>
</feature>
<dbReference type="PANTHER" id="PTHR23507:SF39">
    <property type="entry name" value="GH23453P-RELATED"/>
    <property type="match status" value="1"/>
</dbReference>
<evidence type="ECO:0000313" key="7">
    <source>
        <dbReference type="Proteomes" id="UP000037510"/>
    </source>
</evidence>
<feature type="non-terminal residue" evidence="6">
    <location>
        <position position="187"/>
    </location>
</feature>
<accession>A0A0L7L5J1</accession>
<evidence type="ECO:0000256" key="2">
    <source>
        <dbReference type="ARBA" id="ARBA00022692"/>
    </source>
</evidence>